<sequence>MYRKVLVITALGCAGLAMPATAQDAAAPQSLPTTAPPVEQVAQDAAAPETAQTSPPPAPADQTTASAPAPAPAPARQIDERPFNYSGYHYRVDLSPVYAPALDRLTEQVLDEERPAYDAFMAGLNVPQTNALLRLTEMMDEFGERGAFASYLIGLPEGQRKRMIDFIEALAPTNRKALVSQFRGNPKANWAAIPDLLDKATTIEAQLVVFGYAPCRYVSTPGHGPLMYQCTIPDGTAAFYARWLITDGNRPLRRLVAPRGVFAPKALAPWQAQIFKFGKDAPKYTPGQEAIEFKTFGRNLTDYEREHICGGSLIKPGWVLTAAHCIVPPQDSTRIEDFLTQRKVRLGTMDIGGGGGSAWTIDGIVIHGRANPRIPQNGNDLALLHVVAPKTVPGKVNASQLVNPAPIRVAPADAPNPPREETVYVSGWGVTGISAQTRQLRDEHGAAQVAPRYLQTARLQYLDPDRCNRDPRFQGKKYRIRPGQLCAGSPGTETSCWGDSGGPLVAKDKKGFVLLGVVSFGIGCGGIRAPSAFADVRAYNDWIEQAPRHFQRGKVVSWAPPAAN</sequence>
<dbReference type="PANTHER" id="PTHR24256">
    <property type="entry name" value="TRYPTASE-RELATED"/>
    <property type="match status" value="1"/>
</dbReference>
<dbReference type="GO" id="GO:0006508">
    <property type="term" value="P:proteolysis"/>
    <property type="evidence" value="ECO:0007669"/>
    <property type="project" value="UniProtKB-KW"/>
</dbReference>
<keyword evidence="1" id="KW-1015">Disulfide bond</keyword>
<evidence type="ECO:0000256" key="1">
    <source>
        <dbReference type="ARBA" id="ARBA00023157"/>
    </source>
</evidence>
<dbReference type="RefSeq" id="WP_379479469.1">
    <property type="nucleotide sequence ID" value="NZ_JBHLTL010000001.1"/>
</dbReference>
<keyword evidence="2" id="KW-0378">Hydrolase</keyword>
<evidence type="ECO:0000256" key="2">
    <source>
        <dbReference type="RuleBase" id="RU363034"/>
    </source>
</evidence>
<feature type="domain" description="Peptidase S1" evidence="5">
    <location>
        <begin position="245"/>
        <end position="548"/>
    </location>
</feature>
<dbReference type="CDD" id="cd00190">
    <property type="entry name" value="Tryp_SPc"/>
    <property type="match status" value="1"/>
</dbReference>
<evidence type="ECO:0000256" key="3">
    <source>
        <dbReference type="SAM" id="MobiDB-lite"/>
    </source>
</evidence>
<dbReference type="PRINTS" id="PR00722">
    <property type="entry name" value="CHYMOTRYPSIN"/>
</dbReference>
<dbReference type="PROSITE" id="PS00135">
    <property type="entry name" value="TRYPSIN_SER"/>
    <property type="match status" value="1"/>
</dbReference>
<keyword evidence="2 6" id="KW-0645">Protease</keyword>
<dbReference type="PROSITE" id="PS50240">
    <property type="entry name" value="TRYPSIN_DOM"/>
    <property type="match status" value="1"/>
</dbReference>
<dbReference type="SMART" id="SM00020">
    <property type="entry name" value="Tryp_SPc"/>
    <property type="match status" value="1"/>
</dbReference>
<evidence type="ECO:0000256" key="4">
    <source>
        <dbReference type="SAM" id="SignalP"/>
    </source>
</evidence>
<organism evidence="6 7">
    <name type="scientific">Novosphingobium aquiterrae</name>
    <dbReference type="NCBI Taxonomy" id="624388"/>
    <lineage>
        <taxon>Bacteria</taxon>
        <taxon>Pseudomonadati</taxon>
        <taxon>Pseudomonadota</taxon>
        <taxon>Alphaproteobacteria</taxon>
        <taxon>Sphingomonadales</taxon>
        <taxon>Sphingomonadaceae</taxon>
        <taxon>Novosphingobium</taxon>
    </lineage>
</organism>
<dbReference type="GO" id="GO:0008233">
    <property type="term" value="F:peptidase activity"/>
    <property type="evidence" value="ECO:0007669"/>
    <property type="project" value="UniProtKB-KW"/>
</dbReference>
<gene>
    <name evidence="6" type="ORF">ACFFF7_00825</name>
</gene>
<comment type="caution">
    <text evidence="6">The sequence shown here is derived from an EMBL/GenBank/DDBJ whole genome shotgun (WGS) entry which is preliminary data.</text>
</comment>
<dbReference type="InterPro" id="IPR033116">
    <property type="entry name" value="TRYPSIN_SER"/>
</dbReference>
<keyword evidence="2" id="KW-0720">Serine protease</keyword>
<keyword evidence="4" id="KW-0732">Signal</keyword>
<feature type="chain" id="PRO_5046240820" evidence="4">
    <location>
        <begin position="23"/>
        <end position="564"/>
    </location>
</feature>
<dbReference type="InterPro" id="IPR051487">
    <property type="entry name" value="Ser/Thr_Proteases_Immune/Dev"/>
</dbReference>
<dbReference type="InterPro" id="IPR001254">
    <property type="entry name" value="Trypsin_dom"/>
</dbReference>
<dbReference type="SUPFAM" id="SSF50494">
    <property type="entry name" value="Trypsin-like serine proteases"/>
    <property type="match status" value="1"/>
</dbReference>
<protein>
    <submittedName>
        <fullName evidence="6">Serine protease</fullName>
    </submittedName>
</protein>
<name>A0ABV6PDP7_9SPHN</name>
<reference evidence="6 7" key="1">
    <citation type="submission" date="2024-09" db="EMBL/GenBank/DDBJ databases">
        <authorList>
            <person name="Sun Q."/>
            <person name="Mori K."/>
        </authorList>
    </citation>
    <scope>NUCLEOTIDE SEQUENCE [LARGE SCALE GENOMIC DNA]</scope>
    <source>
        <strain evidence="6 7">NCAIM B.02537</strain>
    </source>
</reference>
<evidence type="ECO:0000313" key="6">
    <source>
        <dbReference type="EMBL" id="MFC0587950.1"/>
    </source>
</evidence>
<feature type="signal peptide" evidence="4">
    <location>
        <begin position="1"/>
        <end position="22"/>
    </location>
</feature>
<dbReference type="Proteomes" id="UP001589943">
    <property type="component" value="Unassembled WGS sequence"/>
</dbReference>
<dbReference type="InterPro" id="IPR001314">
    <property type="entry name" value="Peptidase_S1A"/>
</dbReference>
<dbReference type="Gene3D" id="2.40.10.10">
    <property type="entry name" value="Trypsin-like serine proteases"/>
    <property type="match status" value="1"/>
</dbReference>
<dbReference type="Pfam" id="PF00089">
    <property type="entry name" value="Trypsin"/>
    <property type="match status" value="1"/>
</dbReference>
<dbReference type="InterPro" id="IPR009003">
    <property type="entry name" value="Peptidase_S1_PA"/>
</dbReference>
<evidence type="ECO:0000259" key="5">
    <source>
        <dbReference type="PROSITE" id="PS50240"/>
    </source>
</evidence>
<accession>A0ABV6PDP7</accession>
<evidence type="ECO:0000313" key="7">
    <source>
        <dbReference type="Proteomes" id="UP001589943"/>
    </source>
</evidence>
<dbReference type="InterPro" id="IPR043504">
    <property type="entry name" value="Peptidase_S1_PA_chymotrypsin"/>
</dbReference>
<feature type="region of interest" description="Disordered" evidence="3">
    <location>
        <begin position="27"/>
        <end position="78"/>
    </location>
</feature>
<keyword evidence="7" id="KW-1185">Reference proteome</keyword>
<dbReference type="EMBL" id="JBHLTL010000001">
    <property type="protein sequence ID" value="MFC0587950.1"/>
    <property type="molecule type" value="Genomic_DNA"/>
</dbReference>
<proteinExistence type="predicted"/>
<dbReference type="InterPro" id="IPR018114">
    <property type="entry name" value="TRYPSIN_HIS"/>
</dbReference>
<dbReference type="PROSITE" id="PS00134">
    <property type="entry name" value="TRYPSIN_HIS"/>
    <property type="match status" value="1"/>
</dbReference>